<evidence type="ECO:0000313" key="3">
    <source>
        <dbReference type="EMBL" id="OVF10038.1"/>
    </source>
</evidence>
<accession>A0AA91T345</accession>
<dbReference type="KEGG" id="clus:A9F13_03g01727"/>
<evidence type="ECO:0000256" key="2">
    <source>
        <dbReference type="SAM" id="Phobius"/>
    </source>
</evidence>
<proteinExistence type="predicted"/>
<evidence type="ECO:0000256" key="1">
    <source>
        <dbReference type="SAM" id="MobiDB-lite"/>
    </source>
</evidence>
<keyword evidence="2" id="KW-1133">Transmembrane helix</keyword>
<protein>
    <submittedName>
        <fullName evidence="3">Uncharacterized protein</fullName>
    </submittedName>
</protein>
<evidence type="ECO:0000313" key="4">
    <source>
        <dbReference type="Proteomes" id="UP000195602"/>
    </source>
</evidence>
<organism evidence="3 4">
    <name type="scientific">Clavispora lusitaniae</name>
    <name type="common">Candida lusitaniae</name>
    <dbReference type="NCBI Taxonomy" id="36911"/>
    <lineage>
        <taxon>Eukaryota</taxon>
        <taxon>Fungi</taxon>
        <taxon>Dikarya</taxon>
        <taxon>Ascomycota</taxon>
        <taxon>Saccharomycotina</taxon>
        <taxon>Pichiomycetes</taxon>
        <taxon>Metschnikowiaceae</taxon>
        <taxon>Clavispora</taxon>
    </lineage>
</organism>
<feature type="region of interest" description="Disordered" evidence="1">
    <location>
        <begin position="1"/>
        <end position="28"/>
    </location>
</feature>
<gene>
    <name evidence="3" type="ORF">A9F13_03g01727</name>
</gene>
<dbReference type="Proteomes" id="UP000195602">
    <property type="component" value="Unassembled WGS sequence"/>
</dbReference>
<feature type="transmembrane region" description="Helical" evidence="2">
    <location>
        <begin position="139"/>
        <end position="160"/>
    </location>
</feature>
<reference evidence="3 4" key="1">
    <citation type="submission" date="2017-04" db="EMBL/GenBank/DDBJ databases">
        <title>Draft genome of the yeast Clavispora lusitaniae type strain CBS 6936.</title>
        <authorList>
            <person name="Durrens P."/>
            <person name="Klopp C."/>
            <person name="Biteau N."/>
            <person name="Fitton-Ouhabi V."/>
            <person name="Dementhon K."/>
            <person name="Accoceberry I."/>
            <person name="Sherman D.J."/>
            <person name="Noel T."/>
        </authorList>
    </citation>
    <scope>NUCLEOTIDE SEQUENCE [LARGE SCALE GENOMIC DNA]</scope>
    <source>
        <strain evidence="3 4">CBS 6936</strain>
    </source>
</reference>
<sequence length="163" mass="18261">MSSRESHETLLPLQDIQEGPKPPSYPGDNRMPLDVSILIWNTGNYNKEIPQYPVRFSLNKNLTVAEAGRLALQKYSGNVPEEMHMFIGKSSYTSYSSYIAGLSAIGDENEEIKDLFQEGEVLIVSDVPNYHQRKLDRGLYVMCGVLFGSLGILLIFLMIVSSL</sequence>
<dbReference type="AlphaFoldDB" id="A0AA91T345"/>
<name>A0AA91T345_CLALS</name>
<dbReference type="EMBL" id="LYUB02000003">
    <property type="protein sequence ID" value="OVF10038.1"/>
    <property type="molecule type" value="Genomic_DNA"/>
</dbReference>
<keyword evidence="2" id="KW-0812">Transmembrane</keyword>
<comment type="caution">
    <text evidence="3">The sequence shown here is derived from an EMBL/GenBank/DDBJ whole genome shotgun (WGS) entry which is preliminary data.</text>
</comment>
<keyword evidence="2" id="KW-0472">Membrane</keyword>